<accession>A0ABP7DJR5</accession>
<dbReference type="InterPro" id="IPR006680">
    <property type="entry name" value="Amidohydro-rel"/>
</dbReference>
<name>A0ABP7DJR5_9MICO</name>
<dbReference type="Proteomes" id="UP001501468">
    <property type="component" value="Unassembled WGS sequence"/>
</dbReference>
<dbReference type="SUPFAM" id="SSF51338">
    <property type="entry name" value="Composite domain of metallo-dependent hydrolases"/>
    <property type="match status" value="1"/>
</dbReference>
<protein>
    <recommendedName>
        <fullName evidence="2">Amidohydrolase-related domain-containing protein</fullName>
    </recommendedName>
</protein>
<dbReference type="Pfam" id="PF01979">
    <property type="entry name" value="Amidohydro_1"/>
    <property type="match status" value="1"/>
</dbReference>
<dbReference type="PANTHER" id="PTHR43794:SF11">
    <property type="entry name" value="AMIDOHYDROLASE-RELATED DOMAIN-CONTAINING PROTEIN"/>
    <property type="match status" value="1"/>
</dbReference>
<proteinExistence type="predicted"/>
<feature type="domain" description="Amidohydrolase-related" evidence="2">
    <location>
        <begin position="249"/>
        <end position="395"/>
    </location>
</feature>
<evidence type="ECO:0000313" key="3">
    <source>
        <dbReference type="EMBL" id="GAA3705392.1"/>
    </source>
</evidence>
<evidence type="ECO:0000259" key="2">
    <source>
        <dbReference type="Pfam" id="PF01979"/>
    </source>
</evidence>
<dbReference type="InterPro" id="IPR050287">
    <property type="entry name" value="MTA/SAH_deaminase"/>
</dbReference>
<evidence type="ECO:0000313" key="4">
    <source>
        <dbReference type="Proteomes" id="UP001501468"/>
    </source>
</evidence>
<dbReference type="EMBL" id="BAABDC010000003">
    <property type="protein sequence ID" value="GAA3705392.1"/>
    <property type="molecule type" value="Genomic_DNA"/>
</dbReference>
<keyword evidence="1" id="KW-0378">Hydrolase</keyword>
<keyword evidence="4" id="KW-1185">Reference proteome</keyword>
<dbReference type="Gene3D" id="3.20.20.140">
    <property type="entry name" value="Metal-dependent hydrolases"/>
    <property type="match status" value="1"/>
</dbReference>
<comment type="caution">
    <text evidence="3">The sequence shown here is derived from an EMBL/GenBank/DDBJ whole genome shotgun (WGS) entry which is preliminary data.</text>
</comment>
<dbReference type="InterPro" id="IPR011059">
    <property type="entry name" value="Metal-dep_hydrolase_composite"/>
</dbReference>
<dbReference type="PANTHER" id="PTHR43794">
    <property type="entry name" value="AMINOHYDROLASE SSNA-RELATED"/>
    <property type="match status" value="1"/>
</dbReference>
<sequence length="459" mass="48626">MAGTVKRTAPGPFAEAYARGITEELPEPTRRSRALPPAPFALHGAVITPDGAWSSGYVTVANGLVDRVSKQKPTDVAVLETDGVILPGLLDLHGHPEFNVFAAWEPPKLYDNRYAWRRSKPYQALVRDPQNILLTQVPPKTQTRYAEVRALVGGVTGIQGASGASSASSEPLVRNIDQWAFGAHRARSMIDLPSGSFGLPSFEAVMKRIAAGDVNAFYLHLSEGRRGDAVSAKEFQHFLDLGGATPATNIIHGSALTVDDLHTVAGLGCRLVWSPQSNLRLYGETTLAGEAMAAGMPVALGADWLPSGSTSLLAEMKVARRELARQGHPIEAADLVAMVTTVAAQLAGLDEHLGSIAVGRPADLVVLERHHSDPYENVCLADPSWVDLVCIGGDVTYARADWFGTLSGAATGTTIEDLTAWGKPMRLDTGFQGGTDVPSLTAVRTALTGAYPAVGPIFA</sequence>
<dbReference type="SUPFAM" id="SSF51556">
    <property type="entry name" value="Metallo-dependent hydrolases"/>
    <property type="match status" value="1"/>
</dbReference>
<organism evidence="3 4">
    <name type="scientific">Terrabacter ginsenosidimutans</name>
    <dbReference type="NCBI Taxonomy" id="490575"/>
    <lineage>
        <taxon>Bacteria</taxon>
        <taxon>Bacillati</taxon>
        <taxon>Actinomycetota</taxon>
        <taxon>Actinomycetes</taxon>
        <taxon>Micrococcales</taxon>
        <taxon>Intrasporangiaceae</taxon>
        <taxon>Terrabacter</taxon>
    </lineage>
</organism>
<evidence type="ECO:0000256" key="1">
    <source>
        <dbReference type="ARBA" id="ARBA00022801"/>
    </source>
</evidence>
<dbReference type="InterPro" id="IPR032466">
    <property type="entry name" value="Metal_Hydrolase"/>
</dbReference>
<gene>
    <name evidence="3" type="ORF">GCM10022399_22660</name>
</gene>
<reference evidence="4" key="1">
    <citation type="journal article" date="2019" name="Int. J. Syst. Evol. Microbiol.">
        <title>The Global Catalogue of Microorganisms (GCM) 10K type strain sequencing project: providing services to taxonomists for standard genome sequencing and annotation.</title>
        <authorList>
            <consortium name="The Broad Institute Genomics Platform"/>
            <consortium name="The Broad Institute Genome Sequencing Center for Infectious Disease"/>
            <person name="Wu L."/>
            <person name="Ma J."/>
        </authorList>
    </citation>
    <scope>NUCLEOTIDE SEQUENCE [LARGE SCALE GENOMIC DNA]</scope>
    <source>
        <strain evidence="4">JCM 17125</strain>
    </source>
</reference>
<dbReference type="RefSeq" id="WP_344946018.1">
    <property type="nucleotide sequence ID" value="NZ_BAABDC010000003.1"/>
</dbReference>